<proteinExistence type="predicted"/>
<reference evidence="2" key="1">
    <citation type="submission" date="2020-09" db="EMBL/GenBank/DDBJ databases">
        <title>New species isolated from human feces.</title>
        <authorList>
            <person name="Kitahara M."/>
            <person name="Shigeno Y."/>
            <person name="Shime M."/>
            <person name="Matsumoto Y."/>
            <person name="Nakamura S."/>
            <person name="Motooka D."/>
            <person name="Fukuoka S."/>
            <person name="Nishikawa H."/>
            <person name="Benno Y."/>
        </authorList>
    </citation>
    <scope>NUCLEOTIDE SEQUENCE</scope>
    <source>
        <strain evidence="2">MM59</strain>
    </source>
</reference>
<dbReference type="KEGG" id="pfaa:MM59RIKEN_13960"/>
<organism evidence="2 3">
    <name type="scientific">Pusillibacter faecalis</name>
    <dbReference type="NCBI Taxonomy" id="2714358"/>
    <lineage>
        <taxon>Bacteria</taxon>
        <taxon>Bacillati</taxon>
        <taxon>Bacillota</taxon>
        <taxon>Clostridia</taxon>
        <taxon>Eubacteriales</taxon>
        <taxon>Oscillospiraceae</taxon>
        <taxon>Pusillibacter</taxon>
    </lineage>
</organism>
<dbReference type="PANTHER" id="PTHR43451">
    <property type="entry name" value="ACETYLTRANSFERASE (GNAT) FAMILY PROTEIN"/>
    <property type="match status" value="1"/>
</dbReference>
<dbReference type="SUPFAM" id="SSF55729">
    <property type="entry name" value="Acyl-CoA N-acyltransferases (Nat)"/>
    <property type="match status" value="1"/>
</dbReference>
<dbReference type="EMBL" id="AP023420">
    <property type="protein sequence ID" value="BCK84077.1"/>
    <property type="molecule type" value="Genomic_DNA"/>
</dbReference>
<gene>
    <name evidence="2" type="ORF">MM59RIKEN_13960</name>
</gene>
<sequence length="153" mass="17370">MRIRSCGPADLPVLLEIFYQSVHLACTGEYTPAQLDAWAPAEPDFASWGDSLRREIFLTAEENGSLLGFAALEEDYLDLLYVRPDHLRRGIASALCGALEHRCPETRIYVHASKTARPFFEARGYRVVRPQQVERRGQVLTNFAMEKELIGWT</sequence>
<dbReference type="AlphaFoldDB" id="A0A810QCW3"/>
<evidence type="ECO:0000259" key="1">
    <source>
        <dbReference type="PROSITE" id="PS51186"/>
    </source>
</evidence>
<name>A0A810QCW3_9FIRM</name>
<protein>
    <submittedName>
        <fullName evidence="2">Acetyltransferase</fullName>
    </submittedName>
</protein>
<evidence type="ECO:0000313" key="3">
    <source>
        <dbReference type="Proteomes" id="UP000679848"/>
    </source>
</evidence>
<keyword evidence="3" id="KW-1185">Reference proteome</keyword>
<dbReference type="PANTHER" id="PTHR43451:SF1">
    <property type="entry name" value="ACETYLTRANSFERASE"/>
    <property type="match status" value="1"/>
</dbReference>
<dbReference type="InterPro" id="IPR016181">
    <property type="entry name" value="Acyl_CoA_acyltransferase"/>
</dbReference>
<dbReference type="GO" id="GO:0016747">
    <property type="term" value="F:acyltransferase activity, transferring groups other than amino-acyl groups"/>
    <property type="evidence" value="ECO:0007669"/>
    <property type="project" value="InterPro"/>
</dbReference>
<dbReference type="Gene3D" id="3.40.630.30">
    <property type="match status" value="1"/>
</dbReference>
<dbReference type="InterPro" id="IPR000182">
    <property type="entry name" value="GNAT_dom"/>
</dbReference>
<accession>A0A810QCW3</accession>
<dbReference type="Pfam" id="PF13673">
    <property type="entry name" value="Acetyltransf_10"/>
    <property type="match status" value="1"/>
</dbReference>
<feature type="domain" description="N-acetyltransferase" evidence="1">
    <location>
        <begin position="1"/>
        <end position="150"/>
    </location>
</feature>
<dbReference type="RefSeq" id="WP_213542987.1">
    <property type="nucleotide sequence ID" value="NZ_AP023420.1"/>
</dbReference>
<dbReference type="CDD" id="cd04301">
    <property type="entry name" value="NAT_SF"/>
    <property type="match status" value="1"/>
</dbReference>
<dbReference type="InterPro" id="IPR052564">
    <property type="entry name" value="N-acetyltrans/Recomb-assoc"/>
</dbReference>
<dbReference type="PROSITE" id="PS51186">
    <property type="entry name" value="GNAT"/>
    <property type="match status" value="1"/>
</dbReference>
<evidence type="ECO:0000313" key="2">
    <source>
        <dbReference type="EMBL" id="BCK84077.1"/>
    </source>
</evidence>
<dbReference type="Proteomes" id="UP000679848">
    <property type="component" value="Chromosome"/>
</dbReference>